<dbReference type="CDD" id="cd04193">
    <property type="entry name" value="UDPGlcNAc_PPase"/>
    <property type="match status" value="2"/>
</dbReference>
<dbReference type="SUPFAM" id="SSF53448">
    <property type="entry name" value="Nucleotide-diphospho-sugar transferases"/>
    <property type="match status" value="2"/>
</dbReference>
<evidence type="ECO:0000256" key="2">
    <source>
        <dbReference type="ARBA" id="ARBA00010401"/>
    </source>
</evidence>
<protein>
    <recommendedName>
        <fullName evidence="3">UDP-N-acetylglucosamine diphosphorylase</fullName>
        <ecNumber evidence="3">2.7.7.23</ecNumber>
    </recommendedName>
</protein>
<comment type="catalytic activity">
    <reaction evidence="6">
        <text>N-acetyl-alpha-D-glucosamine 1-phosphate + UTP + H(+) = UDP-N-acetyl-alpha-D-glucosamine + diphosphate</text>
        <dbReference type="Rhea" id="RHEA:13509"/>
        <dbReference type="ChEBI" id="CHEBI:15378"/>
        <dbReference type="ChEBI" id="CHEBI:33019"/>
        <dbReference type="ChEBI" id="CHEBI:46398"/>
        <dbReference type="ChEBI" id="CHEBI:57705"/>
        <dbReference type="ChEBI" id="CHEBI:57776"/>
        <dbReference type="EC" id="2.7.7.23"/>
    </reaction>
</comment>
<evidence type="ECO:0000313" key="8">
    <source>
        <dbReference type="Proteomes" id="UP001159428"/>
    </source>
</evidence>
<evidence type="ECO:0000313" key="7">
    <source>
        <dbReference type="EMBL" id="CAH3118139.1"/>
    </source>
</evidence>
<evidence type="ECO:0000256" key="3">
    <source>
        <dbReference type="ARBA" id="ARBA00012457"/>
    </source>
</evidence>
<dbReference type="PANTHER" id="PTHR11952:SF2">
    <property type="entry name" value="LD24639P"/>
    <property type="match status" value="1"/>
</dbReference>
<dbReference type="InterPro" id="IPR039741">
    <property type="entry name" value="UDP-sugar_pyrophosphorylase"/>
</dbReference>
<dbReference type="GO" id="GO:0006048">
    <property type="term" value="P:UDP-N-acetylglucosamine biosynthetic process"/>
    <property type="evidence" value="ECO:0007669"/>
    <property type="project" value="TreeGrafter"/>
</dbReference>
<dbReference type="InterPro" id="IPR029044">
    <property type="entry name" value="Nucleotide-diphossugar_trans"/>
</dbReference>
<name>A0AAU9WLH1_9CNID</name>
<reference evidence="7 8" key="1">
    <citation type="submission" date="2022-05" db="EMBL/GenBank/DDBJ databases">
        <authorList>
            <consortium name="Genoscope - CEA"/>
            <person name="William W."/>
        </authorList>
    </citation>
    <scope>NUCLEOTIDE SEQUENCE [LARGE SCALE GENOMIC DNA]</scope>
</reference>
<keyword evidence="8" id="KW-1185">Reference proteome</keyword>
<comment type="similarity">
    <text evidence="2">Belongs to the UDPGP type 1 family.</text>
</comment>
<evidence type="ECO:0000256" key="6">
    <source>
        <dbReference type="ARBA" id="ARBA00048493"/>
    </source>
</evidence>
<keyword evidence="4" id="KW-0808">Transferase</keyword>
<comment type="pathway">
    <text evidence="1">Nucleotide-sugar biosynthesis; UDP-N-acetyl-alpha-D-glucosamine biosynthesis; UDP-N-acetyl-alpha-D-glucosamine from N-acetyl-alpha-D-glucosamine 1-phosphate: step 1/1.</text>
</comment>
<gene>
    <name evidence="7" type="ORF">PMEA_00007147</name>
</gene>
<organism evidence="7 8">
    <name type="scientific">Pocillopora meandrina</name>
    <dbReference type="NCBI Taxonomy" id="46732"/>
    <lineage>
        <taxon>Eukaryota</taxon>
        <taxon>Metazoa</taxon>
        <taxon>Cnidaria</taxon>
        <taxon>Anthozoa</taxon>
        <taxon>Hexacorallia</taxon>
        <taxon>Scleractinia</taxon>
        <taxon>Astrocoeniina</taxon>
        <taxon>Pocilloporidae</taxon>
        <taxon>Pocillopora</taxon>
    </lineage>
</organism>
<evidence type="ECO:0000256" key="5">
    <source>
        <dbReference type="ARBA" id="ARBA00022695"/>
    </source>
</evidence>
<accession>A0AAU9WLH1</accession>
<keyword evidence="5" id="KW-0548">Nucleotidyltransferase</keyword>
<dbReference type="Pfam" id="PF01704">
    <property type="entry name" value="UDPGP"/>
    <property type="match status" value="2"/>
</dbReference>
<dbReference type="FunFam" id="3.90.550.10:FF:000075">
    <property type="entry name" value="Probable UDP-N-acetylglucosamine pyrophosphorylase"/>
    <property type="match status" value="2"/>
</dbReference>
<dbReference type="AlphaFoldDB" id="A0AAU9WLH1"/>
<dbReference type="EMBL" id="CALNXJ010000016">
    <property type="protein sequence ID" value="CAH3118139.1"/>
    <property type="molecule type" value="Genomic_DNA"/>
</dbReference>
<dbReference type="Gene3D" id="3.90.550.10">
    <property type="entry name" value="Spore Coat Polysaccharide Biosynthesis Protein SpsA, Chain A"/>
    <property type="match status" value="2"/>
</dbReference>
<evidence type="ECO:0000256" key="4">
    <source>
        <dbReference type="ARBA" id="ARBA00022679"/>
    </source>
</evidence>
<sequence length="994" mass="112167">MEEEYDKLQKDLEKNGQDHLMKFKDTLPKHQQQLLINDLLNINYAKINLAFAKAMAEANTMQKKDKELQPVPPEQVGSVIGVENQANVTDWRNKGLQAIGEGKVAVLLLAGGQGTRLGVDYPKGKYDVGLPSGSTLYQLQAERILKLQELAYKHTGKKATIPWYIMTSEHTMDETKEYFQEHNYFGLQKDDVILFEQHTLPCLTLEGKIILDQPGKVSRAPGGNGGLYEALHEKELIDEMQERGIEYVHVYCVDNILVKMADPVFIGFCMAKSAECGAKVVEKKRPEERVGVVVKCDGKYQVAEYSEISEELQHKRNPDGKLTFREGNICNHFFTIDFLEKIVKELEPSLKYHIAKKKIPYVDDSGNRIVPDAPNGIKLEKFVFDVFEFTEKFAVLEVAREDEFSPLKNRKGSATDSPETACRDLLNLHHNYIIKAGGTFVDSTKDSPSLCEISPLLSYAGEGLEDVVKDKEFSATKTIHLTPENKEVKDGELPRKKVKEENNQDHLLLHWDSLNDEEKSNFYQDLKHIDFAKINHWFEKTMREAEASDKKDEKLEPVPPQIVGSVIGAKNENKVASWREKGLQLISEGKVAVLLLAGGQGTRLGVSYPKGMYNVGLPSQKTLYQLQAQRILKVQELAYELTGKKSTVPWYIMTSEHTMEETKKFFEKRNYFGLQRNDVLFFEQHTIPCLTMDGKIILDQCGKVARAPGGNGGLYAALIDDGIDDHVTIGTMRKRGIEYLHVYCVDNILVKMADPVFVGFCVDKSAECGAKVVEKTLPDERVGVVVKCEGKYQVAEYSEISKEIAEMKDPVNNDRLLFRDGNICNHFFTVDFLEKIVTEHEPSLKFHIAKKKISFVDESGKRNKPVEPNGIKLEKFVFDVFEFTEKLALLEVAREDEFSPLKNAKGSPKESPETALRDLSNLHHRYLTKAGAKFKDTNGATSIVCEISPLLSYAGEGLENKVKGKEFSAADEIYLTADEEEKIEEPAPKKSREG</sequence>
<evidence type="ECO:0000256" key="1">
    <source>
        <dbReference type="ARBA" id="ARBA00005208"/>
    </source>
</evidence>
<dbReference type="PANTHER" id="PTHR11952">
    <property type="entry name" value="UDP- GLUCOSE PYROPHOSPHORYLASE"/>
    <property type="match status" value="1"/>
</dbReference>
<dbReference type="Proteomes" id="UP001159428">
    <property type="component" value="Unassembled WGS sequence"/>
</dbReference>
<dbReference type="InterPro" id="IPR002618">
    <property type="entry name" value="UDPGP_fam"/>
</dbReference>
<comment type="caution">
    <text evidence="7">The sequence shown here is derived from an EMBL/GenBank/DDBJ whole genome shotgun (WGS) entry which is preliminary data.</text>
</comment>
<proteinExistence type="inferred from homology"/>
<dbReference type="GO" id="GO:0003977">
    <property type="term" value="F:UDP-N-acetylglucosamine diphosphorylase activity"/>
    <property type="evidence" value="ECO:0007669"/>
    <property type="project" value="UniProtKB-EC"/>
</dbReference>
<dbReference type="EC" id="2.7.7.23" evidence="3"/>